<organism evidence="4 5">
    <name type="scientific">Capsicum annuum</name>
    <name type="common">Capsicum pepper</name>
    <dbReference type="NCBI Taxonomy" id="4072"/>
    <lineage>
        <taxon>Eukaryota</taxon>
        <taxon>Viridiplantae</taxon>
        <taxon>Streptophyta</taxon>
        <taxon>Embryophyta</taxon>
        <taxon>Tracheophyta</taxon>
        <taxon>Spermatophyta</taxon>
        <taxon>Magnoliopsida</taxon>
        <taxon>eudicotyledons</taxon>
        <taxon>Gunneridae</taxon>
        <taxon>Pentapetalae</taxon>
        <taxon>asterids</taxon>
        <taxon>lamiids</taxon>
        <taxon>Solanales</taxon>
        <taxon>Solanaceae</taxon>
        <taxon>Solanoideae</taxon>
        <taxon>Capsiceae</taxon>
        <taxon>Capsicum</taxon>
    </lineage>
</organism>
<dbReference type="PANTHER" id="PTHR47972">
    <property type="entry name" value="KINESIN-LIKE PROTEIN KLP-3"/>
    <property type="match status" value="1"/>
</dbReference>
<dbReference type="STRING" id="4072.A0A2G2Y5D0"/>
<proteinExistence type="inferred from homology"/>
<reference evidence="4 5" key="1">
    <citation type="journal article" date="2014" name="Nat. Genet.">
        <title>Genome sequence of the hot pepper provides insights into the evolution of pungency in Capsicum species.</title>
        <authorList>
            <person name="Kim S."/>
            <person name="Park M."/>
            <person name="Yeom S.I."/>
            <person name="Kim Y.M."/>
            <person name="Lee J.M."/>
            <person name="Lee H.A."/>
            <person name="Seo E."/>
            <person name="Choi J."/>
            <person name="Cheong K."/>
            <person name="Kim K.T."/>
            <person name="Jung K."/>
            <person name="Lee G.W."/>
            <person name="Oh S.K."/>
            <person name="Bae C."/>
            <person name="Kim S.B."/>
            <person name="Lee H.Y."/>
            <person name="Kim S.Y."/>
            <person name="Kim M.S."/>
            <person name="Kang B.C."/>
            <person name="Jo Y.D."/>
            <person name="Yang H.B."/>
            <person name="Jeong H.J."/>
            <person name="Kang W.H."/>
            <person name="Kwon J.K."/>
            <person name="Shin C."/>
            <person name="Lim J.Y."/>
            <person name="Park J.H."/>
            <person name="Huh J.H."/>
            <person name="Kim J.S."/>
            <person name="Kim B.D."/>
            <person name="Cohen O."/>
            <person name="Paran I."/>
            <person name="Suh M.C."/>
            <person name="Lee S.B."/>
            <person name="Kim Y.K."/>
            <person name="Shin Y."/>
            <person name="Noh S.J."/>
            <person name="Park J."/>
            <person name="Seo Y.S."/>
            <person name="Kwon S.Y."/>
            <person name="Kim H.A."/>
            <person name="Park J.M."/>
            <person name="Kim H.J."/>
            <person name="Choi S.B."/>
            <person name="Bosland P.W."/>
            <person name="Reeves G."/>
            <person name="Jo S.H."/>
            <person name="Lee B.W."/>
            <person name="Cho H.T."/>
            <person name="Choi H.S."/>
            <person name="Lee M.S."/>
            <person name="Yu Y."/>
            <person name="Do Choi Y."/>
            <person name="Park B.S."/>
            <person name="van Deynze A."/>
            <person name="Ashrafi H."/>
            <person name="Hill T."/>
            <person name="Kim W.T."/>
            <person name="Pai H.S."/>
            <person name="Ahn H.K."/>
            <person name="Yeam I."/>
            <person name="Giovannoni J.J."/>
            <person name="Rose J.K."/>
            <person name="Sorensen I."/>
            <person name="Lee S.J."/>
            <person name="Kim R.W."/>
            <person name="Choi I.Y."/>
            <person name="Choi B.S."/>
            <person name="Lim J.S."/>
            <person name="Lee Y.H."/>
            <person name="Choi D."/>
        </authorList>
    </citation>
    <scope>NUCLEOTIDE SEQUENCE [LARGE SCALE GENOMIC DNA]</scope>
    <source>
        <strain evidence="5">cv. CM334</strain>
    </source>
</reference>
<keyword evidence="2" id="KW-0547">Nucleotide-binding</keyword>
<dbReference type="PANTHER" id="PTHR47972:SF22">
    <property type="entry name" value="KINESIN-LIKE PROTEIN KIN-14A-RELATED"/>
    <property type="match status" value="1"/>
</dbReference>
<dbReference type="AlphaFoldDB" id="A0A2G2Y5D0"/>
<dbReference type="InterPro" id="IPR027417">
    <property type="entry name" value="P-loop_NTPase"/>
</dbReference>
<comment type="caution">
    <text evidence="4">The sequence shown here is derived from an EMBL/GenBank/DDBJ whole genome shotgun (WGS) entry which is preliminary data.</text>
</comment>
<dbReference type="EMBL" id="AYRZ02000012">
    <property type="protein sequence ID" value="PHT64899.1"/>
    <property type="molecule type" value="Genomic_DNA"/>
</dbReference>
<dbReference type="SUPFAM" id="SSF52540">
    <property type="entry name" value="P-loop containing nucleoside triphosphate hydrolases"/>
    <property type="match status" value="1"/>
</dbReference>
<feature type="domain" description="Kinesin motor" evidence="3">
    <location>
        <begin position="184"/>
        <end position="310"/>
    </location>
</feature>
<dbReference type="Gramene" id="PHT64899">
    <property type="protein sequence ID" value="PHT64899"/>
    <property type="gene ID" value="T459_29324"/>
</dbReference>
<dbReference type="Pfam" id="PF16796">
    <property type="entry name" value="Microtub_bd"/>
    <property type="match status" value="1"/>
</dbReference>
<dbReference type="InterPro" id="IPR031852">
    <property type="entry name" value="Vik1/Cik1_MT-bd"/>
</dbReference>
<evidence type="ECO:0000259" key="3">
    <source>
        <dbReference type="PROSITE" id="PS50067"/>
    </source>
</evidence>
<dbReference type="GO" id="GO:0008017">
    <property type="term" value="F:microtubule binding"/>
    <property type="evidence" value="ECO:0007669"/>
    <property type="project" value="InterPro"/>
</dbReference>
<feature type="binding site" evidence="2">
    <location>
        <begin position="265"/>
        <end position="272"/>
    </location>
    <ligand>
        <name>ATP</name>
        <dbReference type="ChEBI" id="CHEBI:30616"/>
    </ligand>
</feature>
<evidence type="ECO:0000313" key="4">
    <source>
        <dbReference type="EMBL" id="PHT64899.1"/>
    </source>
</evidence>
<comment type="similarity">
    <text evidence="2">Belongs to the TRAFAC class myosin-kinesin ATPase superfamily. Kinesin family.</text>
</comment>
<keyword evidence="2" id="KW-0067">ATP-binding</keyword>
<keyword evidence="5" id="KW-1185">Reference proteome</keyword>
<accession>A0A2G2Y5D0</accession>
<evidence type="ECO:0000256" key="2">
    <source>
        <dbReference type="PROSITE-ProRule" id="PRU00283"/>
    </source>
</evidence>
<gene>
    <name evidence="4" type="ORF">T459_29324</name>
</gene>
<dbReference type="Proteomes" id="UP000222542">
    <property type="component" value="Unassembled WGS sequence"/>
</dbReference>
<dbReference type="SMART" id="SM00129">
    <property type="entry name" value="KISc"/>
    <property type="match status" value="1"/>
</dbReference>
<protein>
    <recommendedName>
        <fullName evidence="3">Kinesin motor domain-containing protein</fullName>
    </recommendedName>
</protein>
<dbReference type="PROSITE" id="PS50067">
    <property type="entry name" value="KINESIN_MOTOR_2"/>
    <property type="match status" value="1"/>
</dbReference>
<dbReference type="Gene3D" id="3.40.850.10">
    <property type="entry name" value="Kinesin motor domain"/>
    <property type="match status" value="1"/>
</dbReference>
<dbReference type="InterPro" id="IPR027640">
    <property type="entry name" value="Kinesin-like_fam"/>
</dbReference>
<dbReference type="GO" id="GO:0003777">
    <property type="term" value="F:microtubule motor activity"/>
    <property type="evidence" value="ECO:0007669"/>
    <property type="project" value="InterPro"/>
</dbReference>
<dbReference type="InterPro" id="IPR036961">
    <property type="entry name" value="Kinesin_motor_dom_sf"/>
</dbReference>
<evidence type="ECO:0000256" key="1">
    <source>
        <dbReference type="ARBA" id="ARBA00023175"/>
    </source>
</evidence>
<name>A0A2G2Y5D0_CAPAN</name>
<dbReference type="GO" id="GO:0005524">
    <property type="term" value="F:ATP binding"/>
    <property type="evidence" value="ECO:0007669"/>
    <property type="project" value="UniProtKB-UniRule"/>
</dbReference>
<keyword evidence="1 2" id="KW-0505">Motor protein</keyword>
<reference evidence="4 5" key="2">
    <citation type="journal article" date="2017" name="Genome Biol.">
        <title>New reference genome sequences of hot pepper reveal the massive evolution of plant disease-resistance genes by retroduplication.</title>
        <authorList>
            <person name="Kim S."/>
            <person name="Park J."/>
            <person name="Yeom S.I."/>
            <person name="Kim Y.M."/>
            <person name="Seo E."/>
            <person name="Kim K.T."/>
            <person name="Kim M.S."/>
            <person name="Lee J.M."/>
            <person name="Cheong K."/>
            <person name="Shin H.S."/>
            <person name="Kim S.B."/>
            <person name="Han K."/>
            <person name="Lee J."/>
            <person name="Park M."/>
            <person name="Lee H.A."/>
            <person name="Lee H.Y."/>
            <person name="Lee Y."/>
            <person name="Oh S."/>
            <person name="Lee J.H."/>
            <person name="Choi E."/>
            <person name="Choi E."/>
            <person name="Lee S.E."/>
            <person name="Jeon J."/>
            <person name="Kim H."/>
            <person name="Choi G."/>
            <person name="Song H."/>
            <person name="Lee J."/>
            <person name="Lee S.C."/>
            <person name="Kwon J.K."/>
            <person name="Lee H.Y."/>
            <person name="Koo N."/>
            <person name="Hong Y."/>
            <person name="Kim R.W."/>
            <person name="Kang W.H."/>
            <person name="Huh J.H."/>
            <person name="Kang B.C."/>
            <person name="Yang T.J."/>
            <person name="Lee Y.H."/>
            <person name="Bennetzen J.L."/>
            <person name="Choi D."/>
        </authorList>
    </citation>
    <scope>NUCLEOTIDE SEQUENCE [LARGE SCALE GENOMIC DNA]</scope>
    <source>
        <strain evidence="5">cv. CM334</strain>
    </source>
</reference>
<sequence length="310" mass="35201">MSYQNFKLRSDRKSVISGGGQHTLNAEEYNLTSFPPKISHKLRSGGDSGAVSILHKQNSSSYLTEKETMELLLYSFPFLKLKPRKHDEDLHGKNCSNCSEFLPICKSIKRDVLVREECSELRQEASDLQEYSTAKLDRVTRYLGALADQTRQLDQAALETEARISPLILEKKRLFNDLLTAQGNIKVFCRVRPLFEDEGPSIVEYPDDVTVRVSTADDSVANPKKDFELDRVYGPHVGQVELFSDVQPFVQSAFDGYNVAIFAYGQAHSGKTHTMVSHSSLMSVHLFCSFVYFERFIHFFSLCVLENCKF</sequence>
<evidence type="ECO:0000313" key="5">
    <source>
        <dbReference type="Proteomes" id="UP000222542"/>
    </source>
</evidence>
<dbReference type="InterPro" id="IPR001752">
    <property type="entry name" value="Kinesin_motor_dom"/>
</dbReference>
<dbReference type="GO" id="GO:0007018">
    <property type="term" value="P:microtubule-based movement"/>
    <property type="evidence" value="ECO:0007669"/>
    <property type="project" value="InterPro"/>
</dbReference>